<feature type="compositionally biased region" description="Basic and acidic residues" evidence="1">
    <location>
        <begin position="254"/>
        <end position="264"/>
    </location>
</feature>
<evidence type="ECO:0000256" key="1">
    <source>
        <dbReference type="SAM" id="MobiDB-lite"/>
    </source>
</evidence>
<evidence type="ECO:0000313" key="2">
    <source>
        <dbReference type="EMBL" id="TQV74960.1"/>
    </source>
</evidence>
<dbReference type="Pfam" id="PF05742">
    <property type="entry name" value="TANGO2"/>
    <property type="match status" value="1"/>
</dbReference>
<dbReference type="EMBL" id="VIKR01000002">
    <property type="protein sequence ID" value="TQV74960.1"/>
    <property type="molecule type" value="Genomic_DNA"/>
</dbReference>
<protein>
    <submittedName>
        <fullName evidence="2">NRDE family protein</fullName>
    </submittedName>
</protein>
<dbReference type="Proteomes" id="UP000317839">
    <property type="component" value="Unassembled WGS sequence"/>
</dbReference>
<accession>A0A545TCL5</accession>
<comment type="caution">
    <text evidence="2">The sequence shown here is derived from an EMBL/GenBank/DDBJ whole genome shotgun (WGS) entry which is preliminary data.</text>
</comment>
<feature type="region of interest" description="Disordered" evidence="1">
    <location>
        <begin position="238"/>
        <end position="264"/>
    </location>
</feature>
<proteinExistence type="predicted"/>
<dbReference type="InterPro" id="IPR008551">
    <property type="entry name" value="TANGO2"/>
</dbReference>
<dbReference type="OrthoDB" id="4380123at2"/>
<sequence>MCILFTAVSQHPEYPLIICANRDEFHSRPTQRAAPWLEPSPVLAGKDLIAGGTWLGINHMGGFAAITNLRVGRSQLTDKRSRGELPIKFLSEPEESFTHWLHHAADDYNPFNLVYGSAQALYCFNSMTKTTKPLSAGFHSVSNGNMDDIWPKMAKGQQALENAISEQQLPSFAGLQQLLRDQTKAKDSQLPDTGISYEWEKKLSSIFIQNSDYGTRSSTILLYHVSGNIEFYEQNYKSDGSTQNESHYKLKNGAFEKRDLPKKA</sequence>
<evidence type="ECO:0000313" key="3">
    <source>
        <dbReference type="Proteomes" id="UP000317839"/>
    </source>
</evidence>
<dbReference type="RefSeq" id="WP_142941578.1">
    <property type="nucleotide sequence ID" value="NZ_VIKR01000002.1"/>
</dbReference>
<dbReference type="AlphaFoldDB" id="A0A545TCL5"/>
<name>A0A545TCL5_9GAMM</name>
<dbReference type="PANTHER" id="PTHR17985:SF8">
    <property type="entry name" value="TRANSPORT AND GOLGI ORGANIZATION PROTEIN 2 HOMOLOG"/>
    <property type="match status" value="1"/>
</dbReference>
<gene>
    <name evidence="2" type="ORF">FLL45_08435</name>
</gene>
<organism evidence="2 3">
    <name type="scientific">Aliikangiella marina</name>
    <dbReference type="NCBI Taxonomy" id="1712262"/>
    <lineage>
        <taxon>Bacteria</taxon>
        <taxon>Pseudomonadati</taxon>
        <taxon>Pseudomonadota</taxon>
        <taxon>Gammaproteobacteria</taxon>
        <taxon>Oceanospirillales</taxon>
        <taxon>Pleioneaceae</taxon>
        <taxon>Aliikangiella</taxon>
    </lineage>
</organism>
<reference evidence="2 3" key="1">
    <citation type="submission" date="2019-06" db="EMBL/GenBank/DDBJ databases">
        <title>Draft genome of Aliikangiella marina GYP-15.</title>
        <authorList>
            <person name="Wang G."/>
        </authorList>
    </citation>
    <scope>NUCLEOTIDE SEQUENCE [LARGE SCALE GENOMIC DNA]</scope>
    <source>
        <strain evidence="2 3">GYP-15</strain>
    </source>
</reference>
<dbReference type="PANTHER" id="PTHR17985">
    <property type="entry name" value="SER/THR-RICH PROTEIN T10 IN DGCR REGION"/>
    <property type="match status" value="1"/>
</dbReference>
<keyword evidence="3" id="KW-1185">Reference proteome</keyword>